<dbReference type="Gene3D" id="1.10.10.60">
    <property type="entry name" value="Homeodomain-like"/>
    <property type="match status" value="1"/>
</dbReference>
<feature type="DNA-binding region" description="H-T-H motif" evidence="2">
    <location>
        <begin position="64"/>
        <end position="83"/>
    </location>
</feature>
<dbReference type="PANTHER" id="PTHR47752">
    <property type="entry name" value="HTH-TYPE TRANSCRIPTIONAL REPRESSOR FABR"/>
    <property type="match status" value="1"/>
</dbReference>
<dbReference type="InterPro" id="IPR050692">
    <property type="entry name" value="HTH_transcr_repressor_FabR"/>
</dbReference>
<evidence type="ECO:0000256" key="1">
    <source>
        <dbReference type="ARBA" id="ARBA00023125"/>
    </source>
</evidence>
<keyword evidence="1 2" id="KW-0238">DNA-binding</keyword>
<dbReference type="InterPro" id="IPR001647">
    <property type="entry name" value="HTH_TetR"/>
</dbReference>
<dbReference type="InterPro" id="IPR009057">
    <property type="entry name" value="Homeodomain-like_sf"/>
</dbReference>
<evidence type="ECO:0000259" key="3">
    <source>
        <dbReference type="PROSITE" id="PS50977"/>
    </source>
</evidence>
<dbReference type="EMBL" id="CP110615">
    <property type="protein sequence ID" value="UZJ24652.1"/>
    <property type="molecule type" value="Genomic_DNA"/>
</dbReference>
<sequence length="233" mass="25436">MTADVWEGGGERPGWGGGVVETTVHDDLVGAPVPLREARKERTRRALLDAALALTDEVGFASVSLRQVTKAAGIVPTAFYRHYDSMDALGETLVVESFHSLRQMIRAVRSGGSDPAAVITRSAEVLVSHVHAHREHFRFIARERSGGVAALRRSIHHELGVIVSELADDFATFPVTEAWSGADRTLLAELIVNQMVVVAERILDSPDEEVDVVARAERQLTMVLVGAAQWRSR</sequence>
<accession>A0ABY6NZ41</accession>
<evidence type="ECO:0000256" key="2">
    <source>
        <dbReference type="PROSITE-ProRule" id="PRU00335"/>
    </source>
</evidence>
<gene>
    <name evidence="4" type="ORF">RHODO2019_16255</name>
</gene>
<dbReference type="PRINTS" id="PR00455">
    <property type="entry name" value="HTHTETR"/>
</dbReference>
<evidence type="ECO:0000313" key="5">
    <source>
        <dbReference type="Proteomes" id="UP001164965"/>
    </source>
</evidence>
<organism evidence="4 5">
    <name type="scientific">Rhodococcus antarcticus</name>
    <dbReference type="NCBI Taxonomy" id="2987751"/>
    <lineage>
        <taxon>Bacteria</taxon>
        <taxon>Bacillati</taxon>
        <taxon>Actinomycetota</taxon>
        <taxon>Actinomycetes</taxon>
        <taxon>Mycobacteriales</taxon>
        <taxon>Nocardiaceae</taxon>
        <taxon>Rhodococcus</taxon>
    </lineage>
</organism>
<name>A0ABY6NZ41_9NOCA</name>
<dbReference type="PROSITE" id="PS50977">
    <property type="entry name" value="HTH_TETR_2"/>
    <property type="match status" value="1"/>
</dbReference>
<dbReference type="Proteomes" id="UP001164965">
    <property type="component" value="Chromosome"/>
</dbReference>
<dbReference type="Gene3D" id="1.10.357.10">
    <property type="entry name" value="Tetracycline Repressor, domain 2"/>
    <property type="match status" value="1"/>
</dbReference>
<dbReference type="SUPFAM" id="SSF46689">
    <property type="entry name" value="Homeodomain-like"/>
    <property type="match status" value="1"/>
</dbReference>
<keyword evidence="5" id="KW-1185">Reference proteome</keyword>
<proteinExistence type="predicted"/>
<dbReference type="RefSeq" id="WP_265382759.1">
    <property type="nucleotide sequence ID" value="NZ_CP110615.1"/>
</dbReference>
<feature type="domain" description="HTH tetR-type" evidence="3">
    <location>
        <begin position="41"/>
        <end position="101"/>
    </location>
</feature>
<reference evidence="4" key="1">
    <citation type="submission" date="2022-10" db="EMBL/GenBank/DDBJ databases">
        <title>Rhodococcus sp.75.</title>
        <authorList>
            <person name="Sun M."/>
        </authorList>
    </citation>
    <scope>NUCLEOTIDE SEQUENCE</scope>
    <source>
        <strain evidence="4">75</strain>
    </source>
</reference>
<evidence type="ECO:0000313" key="4">
    <source>
        <dbReference type="EMBL" id="UZJ24652.1"/>
    </source>
</evidence>
<protein>
    <submittedName>
        <fullName evidence="4">TetR family transcriptional regulator</fullName>
    </submittedName>
</protein>
<dbReference type="PANTHER" id="PTHR47752:SF1">
    <property type="entry name" value="HTH-TYPE TRANSCRIPTIONAL REPRESSOR FABR"/>
    <property type="match status" value="1"/>
</dbReference>
<dbReference type="Pfam" id="PF00440">
    <property type="entry name" value="TetR_N"/>
    <property type="match status" value="1"/>
</dbReference>